<dbReference type="InterPro" id="IPR043504">
    <property type="entry name" value="Peptidase_S1_PA_chymotrypsin"/>
</dbReference>
<dbReference type="AlphaFoldDB" id="A0AAV2PZ32"/>
<keyword evidence="2 6" id="KW-0378">Hydrolase</keyword>
<dbReference type="Gene3D" id="2.40.10.10">
    <property type="entry name" value="Trypsin-like serine proteases"/>
    <property type="match status" value="1"/>
</dbReference>
<feature type="signal peptide" evidence="7">
    <location>
        <begin position="1"/>
        <end position="19"/>
    </location>
</feature>
<dbReference type="PROSITE" id="PS00135">
    <property type="entry name" value="TRYPSIN_SER"/>
    <property type="match status" value="1"/>
</dbReference>
<dbReference type="InterPro" id="IPR035914">
    <property type="entry name" value="Sperma_CUB_dom_sf"/>
</dbReference>
<dbReference type="Pfam" id="PF00431">
    <property type="entry name" value="CUB"/>
    <property type="match status" value="1"/>
</dbReference>
<reference evidence="10 11" key="1">
    <citation type="submission" date="2024-05" db="EMBL/GenBank/DDBJ databases">
        <authorList>
            <person name="Wallberg A."/>
        </authorList>
    </citation>
    <scope>NUCLEOTIDE SEQUENCE [LARGE SCALE GENOMIC DNA]</scope>
</reference>
<dbReference type="SUPFAM" id="SSF49854">
    <property type="entry name" value="Spermadhesin, CUB domain"/>
    <property type="match status" value="1"/>
</dbReference>
<feature type="chain" id="PRO_5043651698" evidence="7">
    <location>
        <begin position="20"/>
        <end position="407"/>
    </location>
</feature>
<keyword evidence="11" id="KW-1185">Reference proteome</keyword>
<sequence>MAWVWSLFLSVTTLGLVSAQGSFCGGQGNLKIGQTAYFTSPQYPYPYPGGLACRWIANTPPGTTLALNCAFDVDATDNCKRDQFYVSPSGDLTKDWKYFCGTGNLKFETNTNKFDAYFATTWPSFNYQHKGFFCSLKVVSGTTPTEPPAPPPVECKCGKKVNGHRIVGGQVSNLHEWRWQAALRLRKDNLQVCGATLIADQWLVTAAHCVTIFKKSDLYVSLGEHDKNTGSDTTATRHVDIRRVIIHSQYDSKTNEHDIALLELDSYTSNSNIHPVCLPTKHKDSTFAGTTGTATGWGSTSWNGPDSSHLQEVELPIITNNKCSSDLDDYAGITGNMICTYAVGKDACQGDSGGPLVWKSPSGHYMLVGIVSFGYRCAETGYPGVYTRVTKYLPWIQGNTGLSFCEA</sequence>
<dbReference type="EMBL" id="CAXKWB010001935">
    <property type="protein sequence ID" value="CAL4065872.1"/>
    <property type="molecule type" value="Genomic_DNA"/>
</dbReference>
<comment type="caution">
    <text evidence="5">Lacks conserved residue(s) required for the propagation of feature annotation.</text>
</comment>
<keyword evidence="4" id="KW-1015">Disulfide bond</keyword>
<dbReference type="SUPFAM" id="SSF50494">
    <property type="entry name" value="Trypsin-like serine proteases"/>
    <property type="match status" value="1"/>
</dbReference>
<dbReference type="CDD" id="cd00041">
    <property type="entry name" value="CUB"/>
    <property type="match status" value="1"/>
</dbReference>
<feature type="domain" description="Peptidase S1" evidence="9">
    <location>
        <begin position="166"/>
        <end position="401"/>
    </location>
</feature>
<dbReference type="Gene3D" id="2.60.120.290">
    <property type="entry name" value="Spermadhesin, CUB domain"/>
    <property type="match status" value="1"/>
</dbReference>
<evidence type="ECO:0000259" key="8">
    <source>
        <dbReference type="PROSITE" id="PS01180"/>
    </source>
</evidence>
<protein>
    <submittedName>
        <fullName evidence="10">Uncharacterized protein</fullName>
    </submittedName>
</protein>
<proteinExistence type="predicted"/>
<dbReference type="GO" id="GO:0004252">
    <property type="term" value="F:serine-type endopeptidase activity"/>
    <property type="evidence" value="ECO:0007669"/>
    <property type="project" value="InterPro"/>
</dbReference>
<dbReference type="PANTHER" id="PTHR24252:SF7">
    <property type="entry name" value="HYALIN"/>
    <property type="match status" value="1"/>
</dbReference>
<evidence type="ECO:0000256" key="1">
    <source>
        <dbReference type="ARBA" id="ARBA00022670"/>
    </source>
</evidence>
<dbReference type="Proteomes" id="UP001497623">
    <property type="component" value="Unassembled WGS sequence"/>
</dbReference>
<evidence type="ECO:0000259" key="9">
    <source>
        <dbReference type="PROSITE" id="PS50240"/>
    </source>
</evidence>
<gene>
    <name evidence="10" type="ORF">MNOR_LOCUS5119</name>
</gene>
<comment type="caution">
    <text evidence="10">The sequence shown here is derived from an EMBL/GenBank/DDBJ whole genome shotgun (WGS) entry which is preliminary data.</text>
</comment>
<evidence type="ECO:0000256" key="7">
    <source>
        <dbReference type="SAM" id="SignalP"/>
    </source>
</evidence>
<dbReference type="InterPro" id="IPR001314">
    <property type="entry name" value="Peptidase_S1A"/>
</dbReference>
<keyword evidence="1 6" id="KW-0645">Protease</keyword>
<accession>A0AAV2PZ32</accession>
<dbReference type="InterPro" id="IPR000859">
    <property type="entry name" value="CUB_dom"/>
</dbReference>
<dbReference type="InterPro" id="IPR001254">
    <property type="entry name" value="Trypsin_dom"/>
</dbReference>
<keyword evidence="7" id="KW-0732">Signal</keyword>
<evidence type="ECO:0000256" key="3">
    <source>
        <dbReference type="ARBA" id="ARBA00022825"/>
    </source>
</evidence>
<name>A0AAV2PZ32_MEGNR</name>
<dbReference type="InterPro" id="IPR009003">
    <property type="entry name" value="Peptidase_S1_PA"/>
</dbReference>
<dbReference type="PANTHER" id="PTHR24252">
    <property type="entry name" value="ACROSIN-RELATED"/>
    <property type="match status" value="1"/>
</dbReference>
<dbReference type="PROSITE" id="PS00134">
    <property type="entry name" value="TRYPSIN_HIS"/>
    <property type="match status" value="1"/>
</dbReference>
<dbReference type="InterPro" id="IPR018114">
    <property type="entry name" value="TRYPSIN_HIS"/>
</dbReference>
<evidence type="ECO:0000256" key="4">
    <source>
        <dbReference type="ARBA" id="ARBA00023157"/>
    </source>
</evidence>
<feature type="domain" description="CUB" evidence="8">
    <location>
        <begin position="24"/>
        <end position="139"/>
    </location>
</feature>
<dbReference type="CDD" id="cd00190">
    <property type="entry name" value="Tryp_SPc"/>
    <property type="match status" value="1"/>
</dbReference>
<evidence type="ECO:0000256" key="2">
    <source>
        <dbReference type="ARBA" id="ARBA00022801"/>
    </source>
</evidence>
<evidence type="ECO:0000256" key="5">
    <source>
        <dbReference type="PROSITE-ProRule" id="PRU00059"/>
    </source>
</evidence>
<evidence type="ECO:0000313" key="11">
    <source>
        <dbReference type="Proteomes" id="UP001497623"/>
    </source>
</evidence>
<keyword evidence="3 6" id="KW-0720">Serine protease</keyword>
<dbReference type="PRINTS" id="PR00722">
    <property type="entry name" value="CHYMOTRYPSIN"/>
</dbReference>
<dbReference type="PROSITE" id="PS01180">
    <property type="entry name" value="CUB"/>
    <property type="match status" value="1"/>
</dbReference>
<dbReference type="InterPro" id="IPR033116">
    <property type="entry name" value="TRYPSIN_SER"/>
</dbReference>
<dbReference type="PROSITE" id="PS50240">
    <property type="entry name" value="TRYPSIN_DOM"/>
    <property type="match status" value="1"/>
</dbReference>
<evidence type="ECO:0000313" key="10">
    <source>
        <dbReference type="EMBL" id="CAL4065872.1"/>
    </source>
</evidence>
<evidence type="ECO:0000256" key="6">
    <source>
        <dbReference type="RuleBase" id="RU363034"/>
    </source>
</evidence>
<dbReference type="GO" id="GO:0006508">
    <property type="term" value="P:proteolysis"/>
    <property type="evidence" value="ECO:0007669"/>
    <property type="project" value="UniProtKB-KW"/>
</dbReference>
<dbReference type="FunFam" id="2.40.10.10:FF:000006">
    <property type="entry name" value="Serine proteinase stubble"/>
    <property type="match status" value="1"/>
</dbReference>
<organism evidence="10 11">
    <name type="scientific">Meganyctiphanes norvegica</name>
    <name type="common">Northern krill</name>
    <name type="synonym">Thysanopoda norvegica</name>
    <dbReference type="NCBI Taxonomy" id="48144"/>
    <lineage>
        <taxon>Eukaryota</taxon>
        <taxon>Metazoa</taxon>
        <taxon>Ecdysozoa</taxon>
        <taxon>Arthropoda</taxon>
        <taxon>Crustacea</taxon>
        <taxon>Multicrustacea</taxon>
        <taxon>Malacostraca</taxon>
        <taxon>Eumalacostraca</taxon>
        <taxon>Eucarida</taxon>
        <taxon>Euphausiacea</taxon>
        <taxon>Euphausiidae</taxon>
        <taxon>Meganyctiphanes</taxon>
    </lineage>
</organism>
<dbReference type="SMART" id="SM00020">
    <property type="entry name" value="Tryp_SPc"/>
    <property type="match status" value="1"/>
</dbReference>
<dbReference type="SMART" id="SM00042">
    <property type="entry name" value="CUB"/>
    <property type="match status" value="1"/>
</dbReference>
<dbReference type="Pfam" id="PF00089">
    <property type="entry name" value="Trypsin"/>
    <property type="match status" value="1"/>
</dbReference>